<dbReference type="Proteomes" id="UP000426246">
    <property type="component" value="Chromosome"/>
</dbReference>
<dbReference type="RefSeq" id="WP_155699733.1">
    <property type="nucleotide sequence ID" value="NZ_CP034235.1"/>
</dbReference>
<dbReference type="EMBL" id="CP034235">
    <property type="protein sequence ID" value="QGQ94727.1"/>
    <property type="molecule type" value="Genomic_DNA"/>
</dbReference>
<reference evidence="2" key="1">
    <citation type="submission" date="2018-11" db="EMBL/GenBank/DDBJ databases">
        <title>Complete genome sequence of Paenibacillus sp. ML311-T8.</title>
        <authorList>
            <person name="Nam Y.-D."/>
            <person name="Kang J."/>
            <person name="Chung W.-H."/>
            <person name="Park Y.S."/>
        </authorList>
    </citation>
    <scope>NUCLEOTIDE SEQUENCE [LARGE SCALE GENOMIC DNA]</scope>
    <source>
        <strain evidence="2">ML311-T8</strain>
    </source>
</reference>
<organism evidence="1 2">
    <name type="scientific">Paenibacillus psychroresistens</name>
    <dbReference type="NCBI Taxonomy" id="1778678"/>
    <lineage>
        <taxon>Bacteria</taxon>
        <taxon>Bacillati</taxon>
        <taxon>Bacillota</taxon>
        <taxon>Bacilli</taxon>
        <taxon>Bacillales</taxon>
        <taxon>Paenibacillaceae</taxon>
        <taxon>Paenibacillus</taxon>
    </lineage>
</organism>
<dbReference type="KEGG" id="ppsc:EHS13_07440"/>
<dbReference type="AlphaFoldDB" id="A0A6B8RFL1"/>
<accession>A0A6B8RFL1</accession>
<evidence type="ECO:0008006" key="3">
    <source>
        <dbReference type="Google" id="ProtNLM"/>
    </source>
</evidence>
<protein>
    <recommendedName>
        <fullName evidence="3">PAS domain-containing protein</fullName>
    </recommendedName>
</protein>
<name>A0A6B8RFL1_9BACL</name>
<gene>
    <name evidence="1" type="ORF">EHS13_07440</name>
</gene>
<dbReference type="OrthoDB" id="2905737at2"/>
<sequence>MDIQQSEQIVKEQLHEALSHLAVAINHSILLVQADEKSKKIVGHDWESFLGDFFSQVREKGKVSRINLMSLISFPRMR</sequence>
<evidence type="ECO:0000313" key="2">
    <source>
        <dbReference type="Proteomes" id="UP000426246"/>
    </source>
</evidence>
<proteinExistence type="predicted"/>
<evidence type="ECO:0000313" key="1">
    <source>
        <dbReference type="EMBL" id="QGQ94727.1"/>
    </source>
</evidence>
<keyword evidence="2" id="KW-1185">Reference proteome</keyword>